<keyword evidence="2" id="KW-1185">Reference proteome</keyword>
<gene>
    <name evidence="1" type="ORF">AVEN_9668_1</name>
</gene>
<dbReference type="Proteomes" id="UP000499080">
    <property type="component" value="Unassembled WGS sequence"/>
</dbReference>
<dbReference type="AlphaFoldDB" id="A0A4Y2KNZ7"/>
<comment type="caution">
    <text evidence="1">The sequence shown here is derived from an EMBL/GenBank/DDBJ whole genome shotgun (WGS) entry which is preliminary data.</text>
</comment>
<evidence type="ECO:0000313" key="2">
    <source>
        <dbReference type="Proteomes" id="UP000499080"/>
    </source>
</evidence>
<protein>
    <submittedName>
        <fullName evidence="1">Uncharacterized protein</fullName>
    </submittedName>
</protein>
<reference evidence="1 2" key="1">
    <citation type="journal article" date="2019" name="Sci. Rep.">
        <title>Orb-weaving spider Araneus ventricosus genome elucidates the spidroin gene catalogue.</title>
        <authorList>
            <person name="Kono N."/>
            <person name="Nakamura H."/>
            <person name="Ohtoshi R."/>
            <person name="Moran D.A.P."/>
            <person name="Shinohara A."/>
            <person name="Yoshida Y."/>
            <person name="Fujiwara M."/>
            <person name="Mori M."/>
            <person name="Tomita M."/>
            <person name="Arakawa K."/>
        </authorList>
    </citation>
    <scope>NUCLEOTIDE SEQUENCE [LARGE SCALE GENOMIC DNA]</scope>
</reference>
<organism evidence="1 2">
    <name type="scientific">Araneus ventricosus</name>
    <name type="common">Orbweaver spider</name>
    <name type="synonym">Epeira ventricosa</name>
    <dbReference type="NCBI Taxonomy" id="182803"/>
    <lineage>
        <taxon>Eukaryota</taxon>
        <taxon>Metazoa</taxon>
        <taxon>Ecdysozoa</taxon>
        <taxon>Arthropoda</taxon>
        <taxon>Chelicerata</taxon>
        <taxon>Arachnida</taxon>
        <taxon>Araneae</taxon>
        <taxon>Araneomorphae</taxon>
        <taxon>Entelegynae</taxon>
        <taxon>Araneoidea</taxon>
        <taxon>Araneidae</taxon>
        <taxon>Araneus</taxon>
    </lineage>
</organism>
<dbReference type="EMBL" id="BGPR01273069">
    <property type="protein sequence ID" value="GBN03710.1"/>
    <property type="molecule type" value="Genomic_DNA"/>
</dbReference>
<name>A0A4Y2KNZ7_ARAVE</name>
<sequence length="99" mass="11475">MRPPIGWSYGKSGPGHALYAELLKRSGSRRFISEISKLISYISNNRGLLIALSARWMQMERRTWNNYYIENITFLRYYGSVGAKMNKTWTWSALALNPP</sequence>
<evidence type="ECO:0000313" key="1">
    <source>
        <dbReference type="EMBL" id="GBN03710.1"/>
    </source>
</evidence>
<accession>A0A4Y2KNZ7</accession>
<proteinExistence type="predicted"/>